<feature type="coiled-coil region" evidence="1">
    <location>
        <begin position="188"/>
        <end position="292"/>
    </location>
</feature>
<evidence type="ECO:0000256" key="2">
    <source>
        <dbReference type="SAM" id="MobiDB-lite"/>
    </source>
</evidence>
<accession>A0AAN8G5Y7</accession>
<dbReference type="GO" id="GO:0045162">
    <property type="term" value="P:clustering of voltage-gated sodium channels"/>
    <property type="evidence" value="ECO:0007669"/>
    <property type="project" value="InterPro"/>
</dbReference>
<organism evidence="3 4">
    <name type="scientific">Patella caerulea</name>
    <name type="common">Rayed Mediterranean limpet</name>
    <dbReference type="NCBI Taxonomy" id="87958"/>
    <lineage>
        <taxon>Eukaryota</taxon>
        <taxon>Metazoa</taxon>
        <taxon>Spiralia</taxon>
        <taxon>Lophotrochozoa</taxon>
        <taxon>Mollusca</taxon>
        <taxon>Gastropoda</taxon>
        <taxon>Patellogastropoda</taxon>
        <taxon>Patelloidea</taxon>
        <taxon>Patellidae</taxon>
        <taxon>Patella</taxon>
    </lineage>
</organism>
<dbReference type="EMBL" id="JAZGQO010000016">
    <property type="protein sequence ID" value="KAK6168473.1"/>
    <property type="molecule type" value="Genomic_DNA"/>
</dbReference>
<proteinExistence type="predicted"/>
<sequence>METREISFLRDQVQRLNAELAKYQRKYKTLSIDQSFNEKSTSTPWLADQSILSPLLEEYDQIIKTLQDENTLFKNEHRELKGKAEDLVEENDRLVRELKETLQNQLSNNELNHVTVDGQPDSDELLINLQQQLQLAIQEKDLAVERWRAASREIDRLERSLELEKESHQWRVVEEQANQVKHQYHQTASDFNTEIETLQAELRQTRAELTSSSLQVTELRRTVAELQQQLAWKDQETADAIFKEGVSDGQTSKLKIAIDDLRQKLSVATKKCEQLQQDKEILENRAGELQKRLLCTDDKEHDAVMKVRDAIQMAENAILEKDQAEILCGQKDEELEQLQEVVNKLINEAGVRTRQEVDLVRKQSNDRISKLTEELHRMEMDDAEKQSQLDRLIREKRAVESELEKIYKEGVAQGSKENMSYQDLNQRTINAERAKNDAELKLDSLQTTLKREKLNSEQLKSQMEVQFTQLKDRMVAMETDLQTCNEECLKYQDEIDELKKKVQSAIQEKESAQRKYYKELAIIDQEKQMKIRDYEVKVQSTEDTNRHAMSELRKILTAQQRMAARWKEECQTITKKFETKIQDLREDLNQKQKRNEEITALLRESQEKTTDAGKTLAEATRNIRRMEERIRESEMRASDATKKLARLTVKYRQMESERQSLLQELSRSQKELSRSTKGASFNNSVEFVSSHRSSNGHMNGVSKNNGQLGLEDLQSER</sequence>
<evidence type="ECO:0000256" key="1">
    <source>
        <dbReference type="SAM" id="Coils"/>
    </source>
</evidence>
<gene>
    <name evidence="3" type="ORF">SNE40_020997</name>
</gene>
<reference evidence="3 4" key="1">
    <citation type="submission" date="2024-01" db="EMBL/GenBank/DDBJ databases">
        <title>The genome of the rayed Mediterranean limpet Patella caerulea (Linnaeus, 1758).</title>
        <authorList>
            <person name="Anh-Thu Weber A."/>
            <person name="Halstead-Nussloch G."/>
        </authorList>
    </citation>
    <scope>NUCLEOTIDE SEQUENCE [LARGE SCALE GENOMIC DNA]</scope>
    <source>
        <strain evidence="3">AATW-2023a</strain>
        <tissue evidence="3">Whole specimen</tissue>
    </source>
</reference>
<feature type="coiled-coil region" evidence="1">
    <location>
        <begin position="321"/>
        <end position="515"/>
    </location>
</feature>
<dbReference type="GO" id="GO:0060271">
    <property type="term" value="P:cilium assembly"/>
    <property type="evidence" value="ECO:0007669"/>
    <property type="project" value="TreeGrafter"/>
</dbReference>
<feature type="region of interest" description="Disordered" evidence="2">
    <location>
        <begin position="660"/>
        <end position="717"/>
    </location>
</feature>
<keyword evidence="1" id="KW-0175">Coiled coil</keyword>
<dbReference type="PANTHER" id="PTHR35970:SF1">
    <property type="entry name" value="SODIUM CHANNEL AND CLATHRIN LINKER 1"/>
    <property type="match status" value="1"/>
</dbReference>
<evidence type="ECO:0000313" key="3">
    <source>
        <dbReference type="EMBL" id="KAK6168473.1"/>
    </source>
</evidence>
<evidence type="ECO:0000313" key="4">
    <source>
        <dbReference type="Proteomes" id="UP001347796"/>
    </source>
</evidence>
<protein>
    <recommendedName>
        <fullName evidence="5">Sodium channel and clathrin linker 1</fullName>
    </recommendedName>
</protein>
<dbReference type="Pfam" id="PF15964">
    <property type="entry name" value="CCCAP"/>
    <property type="match status" value="1"/>
</dbReference>
<dbReference type="InterPro" id="IPR038911">
    <property type="entry name" value="SCLT1"/>
</dbReference>
<name>A0AAN8G5Y7_PATCE</name>
<evidence type="ECO:0008006" key="5">
    <source>
        <dbReference type="Google" id="ProtNLM"/>
    </source>
</evidence>
<dbReference type="GO" id="GO:0005814">
    <property type="term" value="C:centriole"/>
    <property type="evidence" value="ECO:0007669"/>
    <property type="project" value="TreeGrafter"/>
</dbReference>
<dbReference type="AlphaFoldDB" id="A0AAN8G5Y7"/>
<comment type="caution">
    <text evidence="3">The sequence shown here is derived from an EMBL/GenBank/DDBJ whole genome shotgun (WGS) entry which is preliminary data.</text>
</comment>
<dbReference type="PANTHER" id="PTHR35970">
    <property type="entry name" value="SODIUM CHANNEL AND CLATHRIN LINKER 1"/>
    <property type="match status" value="1"/>
</dbReference>
<keyword evidence="4" id="KW-1185">Reference proteome</keyword>
<dbReference type="GO" id="GO:0007098">
    <property type="term" value="P:centrosome cycle"/>
    <property type="evidence" value="ECO:0007669"/>
    <property type="project" value="InterPro"/>
</dbReference>
<dbReference type="GO" id="GO:0005813">
    <property type="term" value="C:centrosome"/>
    <property type="evidence" value="ECO:0007669"/>
    <property type="project" value="InterPro"/>
</dbReference>
<dbReference type="InterPro" id="IPR031887">
    <property type="entry name" value="SDCCAG8"/>
</dbReference>
<dbReference type="Proteomes" id="UP001347796">
    <property type="component" value="Unassembled WGS sequence"/>
</dbReference>
<feature type="compositionally biased region" description="Polar residues" evidence="2">
    <location>
        <begin position="675"/>
        <end position="707"/>
    </location>
</feature>
<feature type="coiled-coil region" evidence="1">
    <location>
        <begin position="6"/>
        <end position="146"/>
    </location>
</feature>